<keyword evidence="1" id="KW-1133">Transmembrane helix</keyword>
<comment type="caution">
    <text evidence="2">The sequence shown here is derived from an EMBL/GenBank/DDBJ whole genome shotgun (WGS) entry which is preliminary data.</text>
</comment>
<organism evidence="2 3">
    <name type="scientific">Planococcus notacanthi</name>
    <dbReference type="NCBI Taxonomy" id="3035188"/>
    <lineage>
        <taxon>Bacteria</taxon>
        <taxon>Bacillati</taxon>
        <taxon>Bacillota</taxon>
        <taxon>Bacilli</taxon>
        <taxon>Bacillales</taxon>
        <taxon>Caryophanaceae</taxon>
        <taxon>Planococcus</taxon>
    </lineage>
</organism>
<evidence type="ECO:0000256" key="1">
    <source>
        <dbReference type="SAM" id="Phobius"/>
    </source>
</evidence>
<keyword evidence="1" id="KW-0472">Membrane</keyword>
<dbReference type="Proteomes" id="UP001225873">
    <property type="component" value="Unassembled WGS sequence"/>
</dbReference>
<feature type="transmembrane region" description="Helical" evidence="1">
    <location>
        <begin position="12"/>
        <end position="29"/>
    </location>
</feature>
<name>A0ABT7ZJP9_9BACL</name>
<sequence length="61" mass="6837">MSELLLSKKFIPVYFITGILAVVLFRAIGSSWPEVFMSTFLCFTMGIISLVRNFTTGKEAN</sequence>
<gene>
    <name evidence="2" type="ORF">QMA01_08795</name>
</gene>
<dbReference type="EMBL" id="JASDCQ010000002">
    <property type="protein sequence ID" value="MDN3427387.1"/>
    <property type="molecule type" value="Genomic_DNA"/>
</dbReference>
<keyword evidence="3" id="KW-1185">Reference proteome</keyword>
<accession>A0ABT7ZJP9</accession>
<proteinExistence type="predicted"/>
<keyword evidence="1" id="KW-0812">Transmembrane</keyword>
<dbReference type="RefSeq" id="WP_290214780.1">
    <property type="nucleotide sequence ID" value="NZ_JASDCQ010000002.1"/>
</dbReference>
<reference evidence="2 3" key="1">
    <citation type="submission" date="2023-03" db="EMBL/GenBank/DDBJ databases">
        <authorList>
            <person name="Uniacke-Lowe S."/>
            <person name="Ross P."/>
            <person name="Hill C."/>
        </authorList>
    </citation>
    <scope>NUCLEOTIDE SEQUENCE [LARGE SCALE GENOMIC DNA]</scope>
    <source>
        <strain evidence="2 3">APC 4016</strain>
    </source>
</reference>
<evidence type="ECO:0000313" key="2">
    <source>
        <dbReference type="EMBL" id="MDN3427387.1"/>
    </source>
</evidence>
<protein>
    <submittedName>
        <fullName evidence="2">Uncharacterized protein</fullName>
    </submittedName>
</protein>
<evidence type="ECO:0000313" key="3">
    <source>
        <dbReference type="Proteomes" id="UP001225873"/>
    </source>
</evidence>
<feature type="transmembrane region" description="Helical" evidence="1">
    <location>
        <begin position="35"/>
        <end position="55"/>
    </location>
</feature>